<evidence type="ECO:0000313" key="1">
    <source>
        <dbReference type="EMBL" id="MDM5147792.1"/>
    </source>
</evidence>
<protein>
    <submittedName>
        <fullName evidence="1">Uncharacterized protein</fullName>
    </submittedName>
</protein>
<name>A0ABT7QM45_9GAMM</name>
<keyword evidence="2" id="KW-1185">Reference proteome</keyword>
<dbReference type="Proteomes" id="UP001168167">
    <property type="component" value="Unassembled WGS sequence"/>
</dbReference>
<organism evidence="1 2">
    <name type="scientific">Candidatus Doriopsillibacter californiensis</name>
    <dbReference type="NCBI Taxonomy" id="2970740"/>
    <lineage>
        <taxon>Bacteria</taxon>
        <taxon>Pseudomonadati</taxon>
        <taxon>Pseudomonadota</taxon>
        <taxon>Gammaproteobacteria</taxon>
        <taxon>Candidatus Tethybacterales</taxon>
        <taxon>Candidatus Persebacteraceae</taxon>
        <taxon>Candidatus Doriopsillibacter</taxon>
    </lineage>
</organism>
<dbReference type="EMBL" id="JANQAO010000003">
    <property type="protein sequence ID" value="MDM5147792.1"/>
    <property type="molecule type" value="Genomic_DNA"/>
</dbReference>
<proteinExistence type="predicted"/>
<accession>A0ABT7QM45</accession>
<reference evidence="1" key="1">
    <citation type="submission" date="2022-08" db="EMBL/GenBank/DDBJ databases">
        <authorList>
            <person name="Dzunkova M."/>
            <person name="La Clair J."/>
            <person name="Tyml T."/>
            <person name="Doud D."/>
            <person name="Schulz F."/>
            <person name="Piquer S."/>
            <person name="Porcel Sanchis D."/>
            <person name="Osborn A."/>
            <person name="Robinson D."/>
            <person name="Louie K.B."/>
            <person name="Bowen B.P."/>
            <person name="Bowers R."/>
            <person name="Lee J."/>
            <person name="Arnau Llombart V."/>
            <person name="Diaz Villanueva W."/>
            <person name="Gosliner T."/>
            <person name="Northen T."/>
            <person name="Cheng J.-F."/>
            <person name="Burkart M.D."/>
            <person name="Woyke T."/>
        </authorList>
    </citation>
    <scope>NUCLEOTIDE SEQUENCE</scope>
    <source>
        <strain evidence="1">Df01</strain>
    </source>
</reference>
<evidence type="ECO:0000313" key="2">
    <source>
        <dbReference type="Proteomes" id="UP001168167"/>
    </source>
</evidence>
<reference evidence="1" key="2">
    <citation type="journal article" date="2023" name="Microbiome">
        <title>Synthase-selected sorting approach identifies a beta-lactone synthase in a nudibranch symbiotic bacterium.</title>
        <authorList>
            <person name="Dzunkova M."/>
            <person name="La Clair J.J."/>
            <person name="Tyml T."/>
            <person name="Doud D."/>
            <person name="Schulz F."/>
            <person name="Piquer-Esteban S."/>
            <person name="Porcel Sanchis D."/>
            <person name="Osborn A."/>
            <person name="Robinson D."/>
            <person name="Louie K.B."/>
            <person name="Bowen B.P."/>
            <person name="Bowers R.M."/>
            <person name="Lee J."/>
            <person name="Arnau V."/>
            <person name="Diaz-Villanueva W."/>
            <person name="Stepanauskas R."/>
            <person name="Gosliner T."/>
            <person name="Date S.V."/>
            <person name="Northen T.R."/>
            <person name="Cheng J.F."/>
            <person name="Burkart M.D."/>
            <person name="Woyke T."/>
        </authorList>
    </citation>
    <scope>NUCLEOTIDE SEQUENCE</scope>
    <source>
        <strain evidence="1">Df01</strain>
    </source>
</reference>
<comment type="caution">
    <text evidence="1">The sequence shown here is derived from an EMBL/GenBank/DDBJ whole genome shotgun (WGS) entry which is preliminary data.</text>
</comment>
<sequence>MLLFDPIFLAPMRSTVAVGAIISAAVDYLLSGQLSKEIDGWR</sequence>
<gene>
    <name evidence="1" type="ORF">NQX30_05350</name>
</gene>